<dbReference type="InterPro" id="IPR007274">
    <property type="entry name" value="Cop_transporter"/>
</dbReference>
<accession>A0AAW1DLR3</accession>
<evidence type="ECO:0000256" key="3">
    <source>
        <dbReference type="ARBA" id="ARBA00022989"/>
    </source>
</evidence>
<dbReference type="GO" id="GO:0005375">
    <property type="term" value="F:copper ion transmembrane transporter activity"/>
    <property type="evidence" value="ECO:0007669"/>
    <property type="project" value="UniProtKB-UniRule"/>
</dbReference>
<comment type="caution">
    <text evidence="6">The sequence shown here is derived from an EMBL/GenBank/DDBJ whole genome shotgun (WGS) entry which is preliminary data.</text>
</comment>
<comment type="subcellular location">
    <subcellularLocation>
        <location evidence="1 5">Membrane</location>
        <topology evidence="1 5">Multi-pass membrane protein</topology>
    </subcellularLocation>
</comment>
<dbReference type="AlphaFoldDB" id="A0AAW1DLR3"/>
<keyword evidence="5" id="KW-0813">Transport</keyword>
<evidence type="ECO:0000313" key="6">
    <source>
        <dbReference type="EMBL" id="KAK9511631.1"/>
    </source>
</evidence>
<dbReference type="EMBL" id="JAPXFL010000001">
    <property type="protein sequence ID" value="KAK9511631.1"/>
    <property type="molecule type" value="Genomic_DNA"/>
</dbReference>
<evidence type="ECO:0000313" key="7">
    <source>
        <dbReference type="Proteomes" id="UP001461498"/>
    </source>
</evidence>
<feature type="transmembrane region" description="Helical" evidence="5">
    <location>
        <begin position="83"/>
        <end position="107"/>
    </location>
</feature>
<keyword evidence="7" id="KW-1185">Reference proteome</keyword>
<feature type="transmembrane region" description="Helical" evidence="5">
    <location>
        <begin position="113"/>
        <end position="136"/>
    </location>
</feature>
<proteinExistence type="inferred from homology"/>
<keyword evidence="5" id="KW-0186">Copper</keyword>
<evidence type="ECO:0000256" key="2">
    <source>
        <dbReference type="ARBA" id="ARBA00022692"/>
    </source>
</evidence>
<gene>
    <name evidence="6" type="ORF">O3M35_000253</name>
</gene>
<comment type="similarity">
    <text evidence="5">Belongs to the copper transporter (Ctr) (TC 1.A.56) family. SLC31A subfamily.</text>
</comment>
<dbReference type="Proteomes" id="UP001461498">
    <property type="component" value="Unassembled WGS sequence"/>
</dbReference>
<dbReference type="Pfam" id="PF04145">
    <property type="entry name" value="Ctr"/>
    <property type="match status" value="1"/>
</dbReference>
<feature type="transmembrane region" description="Helical" evidence="5">
    <location>
        <begin position="12"/>
        <end position="39"/>
    </location>
</feature>
<keyword evidence="4 5" id="KW-0472">Membrane</keyword>
<dbReference type="PANTHER" id="PTHR12483:SF27">
    <property type="entry name" value="COPPER TRANSPORT PROTEIN CTR1"/>
    <property type="match status" value="1"/>
</dbReference>
<reference evidence="6 7" key="1">
    <citation type="submission" date="2022-12" db="EMBL/GenBank/DDBJ databases">
        <title>Chromosome-level genome assembly of true bugs.</title>
        <authorList>
            <person name="Ma L."/>
            <person name="Li H."/>
        </authorList>
    </citation>
    <scope>NUCLEOTIDE SEQUENCE [LARGE SCALE GENOMIC DNA]</scope>
    <source>
        <strain evidence="6">Lab_2022b</strain>
    </source>
</reference>
<keyword evidence="5" id="KW-0187">Copper transport</keyword>
<evidence type="ECO:0000256" key="5">
    <source>
        <dbReference type="RuleBase" id="RU367022"/>
    </source>
</evidence>
<evidence type="ECO:0000256" key="4">
    <source>
        <dbReference type="ARBA" id="ARBA00023136"/>
    </source>
</evidence>
<keyword evidence="3 5" id="KW-1133">Transmembrane helix</keyword>
<keyword evidence="5" id="KW-0406">Ion transport</keyword>
<organism evidence="6 7">
    <name type="scientific">Rhynocoris fuscipes</name>
    <dbReference type="NCBI Taxonomy" id="488301"/>
    <lineage>
        <taxon>Eukaryota</taxon>
        <taxon>Metazoa</taxon>
        <taxon>Ecdysozoa</taxon>
        <taxon>Arthropoda</taxon>
        <taxon>Hexapoda</taxon>
        <taxon>Insecta</taxon>
        <taxon>Pterygota</taxon>
        <taxon>Neoptera</taxon>
        <taxon>Paraneoptera</taxon>
        <taxon>Hemiptera</taxon>
        <taxon>Heteroptera</taxon>
        <taxon>Panheteroptera</taxon>
        <taxon>Cimicomorpha</taxon>
        <taxon>Reduviidae</taxon>
        <taxon>Harpactorinae</taxon>
        <taxon>Harpactorini</taxon>
        <taxon>Rhynocoris</taxon>
    </lineage>
</organism>
<evidence type="ECO:0000256" key="1">
    <source>
        <dbReference type="ARBA" id="ARBA00004141"/>
    </source>
</evidence>
<keyword evidence="2 5" id="KW-0812">Transmembrane</keyword>
<protein>
    <recommendedName>
        <fullName evidence="5">Copper transport protein</fullName>
    </recommendedName>
</protein>
<name>A0AAW1DLR3_9HEMI</name>
<dbReference type="GO" id="GO:0005886">
    <property type="term" value="C:plasma membrane"/>
    <property type="evidence" value="ECO:0007669"/>
    <property type="project" value="TreeGrafter"/>
</dbReference>
<sequence>MSFSFGYELHQLLFSSINVTTVAGIVAVCFCTVALVFVYEASKVGLAYSKLYSAILRPNDKPDCFTDDMLLLENQTPSTTTRYAWLLIEMGFYAIEIIMGYVVMLLVMTYNGYLLISVLFSSGIAYFLIGQTLVSLQVKTSKLNLQCQKCITTHPKTSSITSSTEAISDSVTEQERCCLAESNDIVVAETKN</sequence>
<dbReference type="PANTHER" id="PTHR12483">
    <property type="entry name" value="SOLUTE CARRIER FAMILY 31 COPPER TRANSPORTERS"/>
    <property type="match status" value="1"/>
</dbReference>